<dbReference type="InterPro" id="IPR036097">
    <property type="entry name" value="HisK_dim/P_sf"/>
</dbReference>
<dbReference type="Pfam" id="PF08448">
    <property type="entry name" value="PAS_4"/>
    <property type="match status" value="1"/>
</dbReference>
<evidence type="ECO:0000256" key="2">
    <source>
        <dbReference type="ARBA" id="ARBA00012438"/>
    </source>
</evidence>
<reference evidence="12 13" key="1">
    <citation type="journal article" date="2015" name="J. Microbiol.">
        <title>Sphingosinicella ginsenosidimutans sp. nov., with ginsenoside converting activity.</title>
        <authorList>
            <person name="Kim J.K."/>
            <person name="Kang M.S."/>
            <person name="Park S.C."/>
            <person name="Kim K.M."/>
            <person name="Choi K."/>
            <person name="Yoon M.H."/>
            <person name="Im W.T."/>
        </authorList>
    </citation>
    <scope>NUCLEOTIDE SEQUENCE [LARGE SCALE GENOMIC DNA]</scope>
    <source>
        <strain evidence="12 13">BS-11</strain>
    </source>
</reference>
<keyword evidence="3" id="KW-0597">Phosphoprotein</keyword>
<evidence type="ECO:0000259" key="10">
    <source>
        <dbReference type="PROSITE" id="PS50109"/>
    </source>
</evidence>
<dbReference type="SMART" id="SM00387">
    <property type="entry name" value="HATPase_c"/>
    <property type="match status" value="1"/>
</dbReference>
<organism evidence="12 13">
    <name type="scientific">Allosphingosinicella ginsenosidimutans</name>
    <dbReference type="NCBI Taxonomy" id="1176539"/>
    <lineage>
        <taxon>Bacteria</taxon>
        <taxon>Pseudomonadati</taxon>
        <taxon>Pseudomonadota</taxon>
        <taxon>Alphaproteobacteria</taxon>
        <taxon>Sphingomonadales</taxon>
        <taxon>Sphingomonadaceae</taxon>
        <taxon>Allosphingosinicella</taxon>
    </lineage>
</organism>
<dbReference type="PRINTS" id="PR00344">
    <property type="entry name" value="BCTRLSENSOR"/>
</dbReference>
<evidence type="ECO:0000256" key="7">
    <source>
        <dbReference type="ARBA" id="ARBA00022840"/>
    </source>
</evidence>
<dbReference type="GO" id="GO:0005524">
    <property type="term" value="F:ATP binding"/>
    <property type="evidence" value="ECO:0007669"/>
    <property type="project" value="UniProtKB-KW"/>
</dbReference>
<dbReference type="InterPro" id="IPR005467">
    <property type="entry name" value="His_kinase_dom"/>
</dbReference>
<keyword evidence="5" id="KW-0547">Nucleotide-binding</keyword>
<dbReference type="InterPro" id="IPR013656">
    <property type="entry name" value="PAS_4"/>
</dbReference>
<proteinExistence type="predicted"/>
<evidence type="ECO:0000256" key="4">
    <source>
        <dbReference type="ARBA" id="ARBA00022679"/>
    </source>
</evidence>
<evidence type="ECO:0000256" key="6">
    <source>
        <dbReference type="ARBA" id="ARBA00022777"/>
    </source>
</evidence>
<dbReference type="Gene3D" id="3.30.450.20">
    <property type="entry name" value="PAS domain"/>
    <property type="match status" value="1"/>
</dbReference>
<dbReference type="Gene3D" id="6.10.250.2580">
    <property type="match status" value="1"/>
</dbReference>
<dbReference type="SUPFAM" id="SSF47384">
    <property type="entry name" value="Homodimeric domain of signal transducing histidine kinase"/>
    <property type="match status" value="1"/>
</dbReference>
<dbReference type="NCBIfam" id="TIGR00229">
    <property type="entry name" value="sensory_box"/>
    <property type="match status" value="1"/>
</dbReference>
<name>A0A5C6TVX6_9SPHN</name>
<dbReference type="PANTHER" id="PTHR43065:SF10">
    <property type="entry name" value="PEROXIDE STRESS-ACTIVATED HISTIDINE KINASE MAK3"/>
    <property type="match status" value="1"/>
</dbReference>
<evidence type="ECO:0000259" key="11">
    <source>
        <dbReference type="PROSITE" id="PS50112"/>
    </source>
</evidence>
<evidence type="ECO:0000256" key="5">
    <source>
        <dbReference type="ARBA" id="ARBA00022741"/>
    </source>
</evidence>
<keyword evidence="4" id="KW-0808">Transferase</keyword>
<comment type="caution">
    <text evidence="12">The sequence shown here is derived from an EMBL/GenBank/DDBJ whole genome shotgun (WGS) entry which is preliminary data.</text>
</comment>
<feature type="domain" description="PAS" evidence="11">
    <location>
        <begin position="115"/>
        <end position="162"/>
    </location>
</feature>
<dbReference type="Pfam" id="PF02518">
    <property type="entry name" value="HATPase_c"/>
    <property type="match status" value="1"/>
</dbReference>
<evidence type="ECO:0000313" key="13">
    <source>
        <dbReference type="Proteomes" id="UP000321249"/>
    </source>
</evidence>
<dbReference type="CDD" id="cd00082">
    <property type="entry name" value="HisKA"/>
    <property type="match status" value="1"/>
</dbReference>
<sequence>MGEPLRRRPRRGLADPGPAERHGLVCRQPEPMDEHQRLHHRRRRDAGEQRRRRVGRARIEQRDRRRRLFRRRRRRRWRRRLVTAPKIKVKICERISVFAGLCFRGRKNRGPAVSSESQVQALLQLISEGFVLVDGDFRVIDMNAEGERIEGRPRAQLVGTSLWDSWPDLKGSPLGDLWIRAMRDQVPVALEHHYSWPDGRSAWLEMRAYPNDGGLAIFYRDITDRKTSEEELRRTQSELIHASRVSAMGTMAATLAHELAQPLMSAGAYLDGATRMLRNMPAAEVREARQTIGLAAASIRRASDILSRLRAFVSRGRAQLETHDLQAIIADAGVLVLPQAQREGVELRFELDRHARWVKADAVQIQQVLINLIRNAIEAMQSTRDKTITISTHLMPSGSVEVSVADSGPGLDASSVQDAFEPFRSTKDEGLGVGLSISRTIVEAHGGTITAEHPDKGGARFRFTLQRSRAAA</sequence>
<dbReference type="AlphaFoldDB" id="A0A5C6TVX6"/>
<dbReference type="SUPFAM" id="SSF55785">
    <property type="entry name" value="PYP-like sensor domain (PAS domain)"/>
    <property type="match status" value="1"/>
</dbReference>
<dbReference type="Gene3D" id="1.10.287.130">
    <property type="match status" value="1"/>
</dbReference>
<evidence type="ECO:0000256" key="8">
    <source>
        <dbReference type="ARBA" id="ARBA00023012"/>
    </source>
</evidence>
<feature type="compositionally biased region" description="Basic residues" evidence="9">
    <location>
        <begin position="37"/>
        <end position="56"/>
    </location>
</feature>
<gene>
    <name evidence="12" type="ORF">FRZ32_13655</name>
</gene>
<dbReference type="PROSITE" id="PS50109">
    <property type="entry name" value="HIS_KIN"/>
    <property type="match status" value="1"/>
</dbReference>
<keyword evidence="7" id="KW-0067">ATP-binding</keyword>
<keyword evidence="13" id="KW-1185">Reference proteome</keyword>
<dbReference type="PROSITE" id="PS50112">
    <property type="entry name" value="PAS"/>
    <property type="match status" value="1"/>
</dbReference>
<feature type="domain" description="Histidine kinase" evidence="10">
    <location>
        <begin position="254"/>
        <end position="469"/>
    </location>
</feature>
<keyword evidence="6" id="KW-0418">Kinase</keyword>
<feature type="region of interest" description="Disordered" evidence="9">
    <location>
        <begin position="1"/>
        <end position="57"/>
    </location>
</feature>
<dbReference type="InterPro" id="IPR036890">
    <property type="entry name" value="HATPase_C_sf"/>
</dbReference>
<comment type="catalytic activity">
    <reaction evidence="1">
        <text>ATP + protein L-histidine = ADP + protein N-phospho-L-histidine.</text>
        <dbReference type="EC" id="2.7.13.3"/>
    </reaction>
</comment>
<accession>A0A5C6TVX6</accession>
<dbReference type="EC" id="2.7.13.3" evidence="2"/>
<dbReference type="Gene3D" id="3.30.565.10">
    <property type="entry name" value="Histidine kinase-like ATPase, C-terminal domain"/>
    <property type="match status" value="1"/>
</dbReference>
<dbReference type="InterPro" id="IPR000014">
    <property type="entry name" value="PAS"/>
</dbReference>
<dbReference type="InterPro" id="IPR004358">
    <property type="entry name" value="Sig_transdc_His_kin-like_C"/>
</dbReference>
<dbReference type="InterPro" id="IPR035965">
    <property type="entry name" value="PAS-like_dom_sf"/>
</dbReference>
<dbReference type="SUPFAM" id="SSF55874">
    <property type="entry name" value="ATPase domain of HSP90 chaperone/DNA topoisomerase II/histidine kinase"/>
    <property type="match status" value="1"/>
</dbReference>
<evidence type="ECO:0000256" key="1">
    <source>
        <dbReference type="ARBA" id="ARBA00000085"/>
    </source>
</evidence>
<dbReference type="InterPro" id="IPR003661">
    <property type="entry name" value="HisK_dim/P_dom"/>
</dbReference>
<dbReference type="CDD" id="cd00130">
    <property type="entry name" value="PAS"/>
    <property type="match status" value="1"/>
</dbReference>
<dbReference type="PANTHER" id="PTHR43065">
    <property type="entry name" value="SENSOR HISTIDINE KINASE"/>
    <property type="match status" value="1"/>
</dbReference>
<dbReference type="SMART" id="SM00091">
    <property type="entry name" value="PAS"/>
    <property type="match status" value="1"/>
</dbReference>
<protein>
    <recommendedName>
        <fullName evidence="2">histidine kinase</fullName>
        <ecNumber evidence="2">2.7.13.3</ecNumber>
    </recommendedName>
</protein>
<dbReference type="EMBL" id="VOQQ01000001">
    <property type="protein sequence ID" value="TXC64604.1"/>
    <property type="molecule type" value="Genomic_DNA"/>
</dbReference>
<evidence type="ECO:0000256" key="3">
    <source>
        <dbReference type="ARBA" id="ARBA00022553"/>
    </source>
</evidence>
<dbReference type="InterPro" id="IPR003594">
    <property type="entry name" value="HATPase_dom"/>
</dbReference>
<evidence type="ECO:0000313" key="12">
    <source>
        <dbReference type="EMBL" id="TXC64604.1"/>
    </source>
</evidence>
<evidence type="ECO:0000256" key="9">
    <source>
        <dbReference type="SAM" id="MobiDB-lite"/>
    </source>
</evidence>
<dbReference type="Proteomes" id="UP000321249">
    <property type="component" value="Unassembled WGS sequence"/>
</dbReference>
<dbReference type="GO" id="GO:0000155">
    <property type="term" value="F:phosphorelay sensor kinase activity"/>
    <property type="evidence" value="ECO:0007669"/>
    <property type="project" value="InterPro"/>
</dbReference>
<keyword evidence="8" id="KW-0902">Two-component regulatory system</keyword>